<dbReference type="Proteomes" id="UP001327957">
    <property type="component" value="Unassembled WGS sequence"/>
</dbReference>
<feature type="compositionally biased region" description="Basic and acidic residues" evidence="1">
    <location>
        <begin position="18"/>
        <end position="27"/>
    </location>
</feature>
<feature type="region of interest" description="Disordered" evidence="1">
    <location>
        <begin position="1"/>
        <end position="68"/>
    </location>
</feature>
<proteinExistence type="predicted"/>
<keyword evidence="3" id="KW-1185">Reference proteome</keyword>
<feature type="compositionally biased region" description="Basic and acidic residues" evidence="1">
    <location>
        <begin position="52"/>
        <end position="68"/>
    </location>
</feature>
<name>A0AAV9T3A1_9PEZI</name>
<dbReference type="EMBL" id="JASAOK010000044">
    <property type="protein sequence ID" value="KAK6212918.1"/>
    <property type="molecule type" value="Genomic_DNA"/>
</dbReference>
<gene>
    <name evidence="2" type="ORF">QIS74_08920</name>
</gene>
<feature type="compositionally biased region" description="Polar residues" evidence="1">
    <location>
        <begin position="8"/>
        <end position="17"/>
    </location>
</feature>
<sequence length="79" mass="8424">MPSAVDHGSSQQQQQARPETESDRVVHSEASSSIDRGEAKDEAGYYLPSTDAQKKVADPDEHGGSKDAVVRLLGSWAGN</sequence>
<evidence type="ECO:0000313" key="2">
    <source>
        <dbReference type="EMBL" id="KAK6212918.1"/>
    </source>
</evidence>
<evidence type="ECO:0000313" key="3">
    <source>
        <dbReference type="Proteomes" id="UP001327957"/>
    </source>
</evidence>
<accession>A0AAV9T3A1</accession>
<comment type="caution">
    <text evidence="2">The sequence shown here is derived from an EMBL/GenBank/DDBJ whole genome shotgun (WGS) entry which is preliminary data.</text>
</comment>
<dbReference type="AlphaFoldDB" id="A0AAV9T3A1"/>
<organism evidence="2 3">
    <name type="scientific">Colletotrichum tabaci</name>
    <dbReference type="NCBI Taxonomy" id="1209068"/>
    <lineage>
        <taxon>Eukaryota</taxon>
        <taxon>Fungi</taxon>
        <taxon>Dikarya</taxon>
        <taxon>Ascomycota</taxon>
        <taxon>Pezizomycotina</taxon>
        <taxon>Sordariomycetes</taxon>
        <taxon>Hypocreomycetidae</taxon>
        <taxon>Glomerellales</taxon>
        <taxon>Glomerellaceae</taxon>
        <taxon>Colletotrichum</taxon>
        <taxon>Colletotrichum destructivum species complex</taxon>
    </lineage>
</organism>
<evidence type="ECO:0000256" key="1">
    <source>
        <dbReference type="SAM" id="MobiDB-lite"/>
    </source>
</evidence>
<protein>
    <submittedName>
        <fullName evidence="2">Uncharacterized protein</fullName>
    </submittedName>
</protein>
<reference evidence="2 3" key="1">
    <citation type="submission" date="2023-04" db="EMBL/GenBank/DDBJ databases">
        <title>Colletotrichum tabacum stain YC1 causing leaf anthracnose on Nicotiana tabacum(L.) cv.</title>
        <authorList>
            <person name="Ji Z."/>
            <person name="Wang M."/>
            <person name="Zhang J."/>
            <person name="Wang N."/>
            <person name="Zhou Z."/>
        </authorList>
    </citation>
    <scope>NUCLEOTIDE SEQUENCE [LARGE SCALE GENOMIC DNA]</scope>
    <source>
        <strain evidence="2 3">YC1</strain>
    </source>
</reference>